<dbReference type="STRING" id="1017273.SAMN05443094_10251"/>
<evidence type="ECO:0000256" key="4">
    <source>
        <dbReference type="ARBA" id="ARBA00048391"/>
    </source>
</evidence>
<organism evidence="9 10">
    <name type="scientific">Domibacillus enclensis</name>
    <dbReference type="NCBI Taxonomy" id="1017273"/>
    <lineage>
        <taxon>Bacteria</taxon>
        <taxon>Bacillati</taxon>
        <taxon>Bacillota</taxon>
        <taxon>Bacilli</taxon>
        <taxon>Bacillales</taxon>
        <taxon>Bacillaceae</taxon>
        <taxon>Domibacillus</taxon>
    </lineage>
</organism>
<keyword evidence="1 5" id="KW-0489">Methyltransferase</keyword>
<dbReference type="InterPro" id="IPR050320">
    <property type="entry name" value="N5-glutamine_MTase"/>
</dbReference>
<evidence type="ECO:0000313" key="8">
    <source>
        <dbReference type="EMBL" id="OXS78985.1"/>
    </source>
</evidence>
<feature type="binding site" evidence="5">
    <location>
        <position position="143"/>
    </location>
    <ligand>
        <name>S-adenosyl-L-methionine</name>
        <dbReference type="ChEBI" id="CHEBI:59789"/>
    </ligand>
</feature>
<dbReference type="InterPro" id="IPR007848">
    <property type="entry name" value="Small_mtfrase_dom"/>
</dbReference>
<dbReference type="InterPro" id="IPR002052">
    <property type="entry name" value="DNA_methylase_N6_adenine_CS"/>
</dbReference>
<feature type="binding site" evidence="5">
    <location>
        <begin position="187"/>
        <end position="190"/>
    </location>
    <ligand>
        <name>substrate</name>
    </ligand>
</feature>
<dbReference type="AlphaFoldDB" id="A0A1N6R9B6"/>
<reference evidence="9 10" key="1">
    <citation type="submission" date="2017-01" db="EMBL/GenBank/DDBJ databases">
        <authorList>
            <person name="Mah S.A."/>
            <person name="Swanson W.J."/>
            <person name="Moy G.W."/>
            <person name="Vacquier V.D."/>
        </authorList>
    </citation>
    <scope>NUCLEOTIDE SEQUENCE [LARGE SCALE GENOMIC DNA]</scope>
    <source>
        <strain evidence="9 10">NIO-1016</strain>
    </source>
</reference>
<evidence type="ECO:0000313" key="11">
    <source>
        <dbReference type="Proteomes" id="UP000215545"/>
    </source>
</evidence>
<reference evidence="8" key="3">
    <citation type="submission" date="2017-03" db="EMBL/GenBank/DDBJ databases">
        <authorList>
            <person name="Dastager S.G."/>
            <person name="Neurgaonkar P.S."/>
            <person name="Dharne M.S."/>
        </authorList>
    </citation>
    <scope>NUCLEOTIDE SEQUENCE</scope>
    <source>
        <strain evidence="8">DSM 25145</strain>
    </source>
</reference>
<dbReference type="Pfam" id="PF17827">
    <property type="entry name" value="PrmC_N"/>
    <property type="match status" value="1"/>
</dbReference>
<dbReference type="CDD" id="cd02440">
    <property type="entry name" value="AdoMet_MTases"/>
    <property type="match status" value="1"/>
</dbReference>
<keyword evidence="2 5" id="KW-0808">Transferase</keyword>
<dbReference type="NCBIfam" id="TIGR00536">
    <property type="entry name" value="hemK_fam"/>
    <property type="match status" value="1"/>
</dbReference>
<dbReference type="OrthoDB" id="9800643at2"/>
<dbReference type="InterPro" id="IPR019874">
    <property type="entry name" value="RF_methyltr_PrmC"/>
</dbReference>
<gene>
    <name evidence="5" type="primary">prmC</name>
    <name evidence="8" type="ORF">B1B05_04195</name>
    <name evidence="9" type="ORF">SAMN05443094_10251</name>
</gene>
<keyword evidence="11" id="KW-1185">Reference proteome</keyword>
<evidence type="ECO:0000259" key="6">
    <source>
        <dbReference type="Pfam" id="PF05175"/>
    </source>
</evidence>
<dbReference type="Proteomes" id="UP000215545">
    <property type="component" value="Unassembled WGS sequence"/>
</dbReference>
<dbReference type="Proteomes" id="UP000186385">
    <property type="component" value="Unassembled WGS sequence"/>
</dbReference>
<evidence type="ECO:0000313" key="9">
    <source>
        <dbReference type="EMBL" id="SIQ25423.1"/>
    </source>
</evidence>
<feature type="domain" description="Release factor glutamine methyltransferase N-terminal" evidence="7">
    <location>
        <begin position="7"/>
        <end position="75"/>
    </location>
</feature>
<evidence type="ECO:0000259" key="7">
    <source>
        <dbReference type="Pfam" id="PF17827"/>
    </source>
</evidence>
<comment type="function">
    <text evidence="5">Methylates the class 1 translation termination release factors RF1/PrfA and RF2/PrfB on the glutamine residue of the universally conserved GGQ motif.</text>
</comment>
<dbReference type="PANTHER" id="PTHR18895">
    <property type="entry name" value="HEMK METHYLTRANSFERASE"/>
    <property type="match status" value="1"/>
</dbReference>
<protein>
    <recommendedName>
        <fullName evidence="5">Release factor glutamine methyltransferase</fullName>
        <shortName evidence="5">RF MTase</shortName>
        <ecNumber evidence="5">2.1.1.297</ecNumber>
    </recommendedName>
    <alternativeName>
        <fullName evidence="5">N5-glutamine methyltransferase PrmC</fullName>
    </alternativeName>
    <alternativeName>
        <fullName evidence="5">Protein-(glutamine-N5) MTase PrmC</fullName>
    </alternativeName>
    <alternativeName>
        <fullName evidence="5">Protein-glutamine N-methyltransferase PrmC</fullName>
    </alternativeName>
</protein>
<evidence type="ECO:0000256" key="5">
    <source>
        <dbReference type="HAMAP-Rule" id="MF_02126"/>
    </source>
</evidence>
<dbReference type="EMBL" id="MWSK01000002">
    <property type="protein sequence ID" value="OXS78985.1"/>
    <property type="molecule type" value="Genomic_DNA"/>
</dbReference>
<comment type="caution">
    <text evidence="5">Lacks conserved residue(s) required for the propagation of feature annotation.</text>
</comment>
<dbReference type="Pfam" id="PF05175">
    <property type="entry name" value="MTS"/>
    <property type="match status" value="1"/>
</dbReference>
<dbReference type="PROSITE" id="PS00092">
    <property type="entry name" value="N6_MTASE"/>
    <property type="match status" value="1"/>
</dbReference>
<name>A0A1N6R9B6_9BACI</name>
<feature type="binding site" evidence="5">
    <location>
        <begin position="120"/>
        <end position="124"/>
    </location>
    <ligand>
        <name>S-adenosyl-L-methionine</name>
        <dbReference type="ChEBI" id="CHEBI:59789"/>
    </ligand>
</feature>
<accession>A0A1N6R9B6</accession>
<dbReference type="InterPro" id="IPR004556">
    <property type="entry name" value="HemK-like"/>
</dbReference>
<dbReference type="InterPro" id="IPR029063">
    <property type="entry name" value="SAM-dependent_MTases_sf"/>
</dbReference>
<comment type="catalytic activity">
    <reaction evidence="4 5">
        <text>L-glutaminyl-[peptide chain release factor] + S-adenosyl-L-methionine = N(5)-methyl-L-glutaminyl-[peptide chain release factor] + S-adenosyl-L-homocysteine + H(+)</text>
        <dbReference type="Rhea" id="RHEA:42896"/>
        <dbReference type="Rhea" id="RHEA-COMP:10271"/>
        <dbReference type="Rhea" id="RHEA-COMP:10272"/>
        <dbReference type="ChEBI" id="CHEBI:15378"/>
        <dbReference type="ChEBI" id="CHEBI:30011"/>
        <dbReference type="ChEBI" id="CHEBI:57856"/>
        <dbReference type="ChEBI" id="CHEBI:59789"/>
        <dbReference type="ChEBI" id="CHEBI:61891"/>
        <dbReference type="EC" id="2.1.1.297"/>
    </reaction>
</comment>
<proteinExistence type="inferred from homology"/>
<evidence type="ECO:0000256" key="1">
    <source>
        <dbReference type="ARBA" id="ARBA00022603"/>
    </source>
</evidence>
<evidence type="ECO:0000313" key="10">
    <source>
        <dbReference type="Proteomes" id="UP000186385"/>
    </source>
</evidence>
<dbReference type="GO" id="GO:0003676">
    <property type="term" value="F:nucleic acid binding"/>
    <property type="evidence" value="ECO:0007669"/>
    <property type="project" value="InterPro"/>
</dbReference>
<dbReference type="Gene3D" id="1.10.8.10">
    <property type="entry name" value="DNA helicase RuvA subunit, C-terminal domain"/>
    <property type="match status" value="1"/>
</dbReference>
<keyword evidence="3 5" id="KW-0949">S-adenosyl-L-methionine</keyword>
<reference evidence="11" key="2">
    <citation type="submission" date="2017-03" db="EMBL/GenBank/DDBJ databases">
        <title>Bacillus sp. V-88(T) DSM27956, whole genome shotgun sequencing project.</title>
        <authorList>
            <person name="Dastager S.G."/>
            <person name="Neurgaonkar P.S."/>
            <person name="Dharne M.S."/>
        </authorList>
    </citation>
    <scope>NUCLEOTIDE SEQUENCE [LARGE SCALE GENOMIC DNA]</scope>
    <source>
        <strain evidence="11">DSM 25145</strain>
    </source>
</reference>
<dbReference type="NCBIfam" id="TIGR03534">
    <property type="entry name" value="RF_mod_PrmC"/>
    <property type="match status" value="1"/>
</dbReference>
<feature type="binding site" evidence="5">
    <location>
        <position position="187"/>
    </location>
    <ligand>
        <name>S-adenosyl-L-methionine</name>
        <dbReference type="ChEBI" id="CHEBI:59789"/>
    </ligand>
</feature>
<sequence>MTQKIYEALKWASSYLTDNGRDANAGELVMKHVLQVNRASMLARLHDVLSGEQEAAFQEMIHRHAHGVPVQHLIGTEEFYGRTFIVNRDVLIPRPETEELVYHALEKGKRIPNPVIADIGTGSGAIAVTMKAERPDASVYAIDVSEAALATAAQNAQSLHADVMFLHGDLLKPLIEKGLMVDMLLSNPPYIPLNEKQTLSTVVVDYEPHLALFGGQDGLDLYREMAAQLPFVLKKGGIAGVETGAGQTKAVAALFQAAFPDGKTEVIDDINGKDRMVFLYV</sequence>
<dbReference type="GO" id="GO:0032259">
    <property type="term" value="P:methylation"/>
    <property type="evidence" value="ECO:0007669"/>
    <property type="project" value="UniProtKB-KW"/>
</dbReference>
<dbReference type="GO" id="GO:0102559">
    <property type="term" value="F:peptide chain release factor N(5)-glutamine methyltransferase activity"/>
    <property type="evidence" value="ECO:0007669"/>
    <property type="project" value="UniProtKB-EC"/>
</dbReference>
<evidence type="ECO:0000256" key="2">
    <source>
        <dbReference type="ARBA" id="ARBA00022679"/>
    </source>
</evidence>
<dbReference type="SUPFAM" id="SSF53335">
    <property type="entry name" value="S-adenosyl-L-methionine-dependent methyltransferases"/>
    <property type="match status" value="1"/>
</dbReference>
<dbReference type="EC" id="2.1.1.297" evidence="5"/>
<dbReference type="RefSeq" id="WP_045852024.1">
    <property type="nucleotide sequence ID" value="NZ_FTLX01000002.1"/>
</dbReference>
<dbReference type="Gene3D" id="3.40.50.150">
    <property type="entry name" value="Vaccinia Virus protein VP39"/>
    <property type="match status" value="1"/>
</dbReference>
<comment type="similarity">
    <text evidence="5">Belongs to the protein N5-glutamine methyltransferase family. PrmC subfamily.</text>
</comment>
<feature type="domain" description="Methyltransferase small" evidence="6">
    <location>
        <begin position="114"/>
        <end position="191"/>
    </location>
</feature>
<dbReference type="InterPro" id="IPR040758">
    <property type="entry name" value="PrmC_N"/>
</dbReference>
<evidence type="ECO:0000256" key="3">
    <source>
        <dbReference type="ARBA" id="ARBA00022691"/>
    </source>
</evidence>
<dbReference type="EMBL" id="FTLX01000002">
    <property type="protein sequence ID" value="SIQ25423.1"/>
    <property type="molecule type" value="Genomic_DNA"/>
</dbReference>
<dbReference type="HAMAP" id="MF_02126">
    <property type="entry name" value="RF_methyltr_PrmC"/>
    <property type="match status" value="1"/>
</dbReference>
<dbReference type="PANTHER" id="PTHR18895:SF74">
    <property type="entry name" value="MTRF1L RELEASE FACTOR GLUTAMINE METHYLTRANSFERASE"/>
    <property type="match status" value="1"/>
</dbReference>